<dbReference type="PANTHER" id="PTHR42776:SF27">
    <property type="entry name" value="DIPEPTIDYL PEPTIDASE FAMILY MEMBER 6"/>
    <property type="match status" value="1"/>
</dbReference>
<accession>A0A0D1YPK3</accession>
<keyword evidence="2" id="KW-0378">Hydrolase</keyword>
<dbReference type="AlphaFoldDB" id="A0A0D1YPK3"/>
<evidence type="ECO:0000256" key="3">
    <source>
        <dbReference type="ARBA" id="ARBA00032829"/>
    </source>
</evidence>
<dbReference type="InterPro" id="IPR029058">
    <property type="entry name" value="AB_hydrolase_fold"/>
</dbReference>
<dbReference type="InterPro" id="IPR001375">
    <property type="entry name" value="Peptidase_S9_cat"/>
</dbReference>
<dbReference type="VEuPathDB" id="FungiDB:PV08_04317"/>
<dbReference type="EMBL" id="KN847494">
    <property type="protein sequence ID" value="KIW17126.1"/>
    <property type="molecule type" value="Genomic_DNA"/>
</dbReference>
<evidence type="ECO:0000256" key="1">
    <source>
        <dbReference type="ARBA" id="ARBA00010040"/>
    </source>
</evidence>
<evidence type="ECO:0000313" key="6">
    <source>
        <dbReference type="Proteomes" id="UP000053328"/>
    </source>
</evidence>
<dbReference type="SUPFAM" id="SSF82171">
    <property type="entry name" value="DPP6 N-terminal domain-like"/>
    <property type="match status" value="1"/>
</dbReference>
<protein>
    <recommendedName>
        <fullName evidence="3">Dipeptidyl-peptidase V</fullName>
    </recommendedName>
</protein>
<gene>
    <name evidence="5" type="ORF">PV08_04317</name>
</gene>
<sequence length="663" mass="73308">MSTLTADLLADLQTPHDLTISSSGDYVAYNLRSDWCKTPKQWFSSVWLAPFDKAKSARQLTSASKQCLYANCQFSPVDDAVLAVLTDRGKEDGSFIGINLLRLDKELHAEEIALTPSDLEQAITKFCWSPDGKYIAYLSPDEKSPDMKSRHERGDDEQVYAEHWDLNRLRIVEVASQKLTTLVSKESHVYDLAWCPDSTSIVYATTNTPELGSPVTYGSILELVPLAGRDTTEMVRFPNGVVDLVWERDSLWWRSNYDLSHPVGLGSMCVYGMDLNSGQWTVKGSGSDDSATGWILGPSVRHGPSGLLVAVQHGLSDVIHELPSWNIVHASQESDIRAWDVWAKGNRTIVALTKSTSSSPEEVYVIVDGKESCLSDHGRFVREVGDIASAKTVRATAQDGTMVEGVFVTPSERRYKMPPAGWPTVVIPHGGPSCRVALGFDVCFENLAPWLAYHGYAVLSPNFRGSTGRGEKFVSDMLGRPGTKDYSDVIDILQSTIADGLVEAARVGIYGWSYGGCLAFMAVTRDETFHFAAAGALCGGTDWDIGVMSSDTPIYAICLGGRAPWNVTPDDTWNRKSSPVWHMATSKITTPVLMLQGGEDDRVHVTHARAFHHGCLAHGYECEYVLYPREGHGIPPWERAHYINRLERLRNWFVKYLGKSEKT</sequence>
<proteinExistence type="inferred from homology"/>
<dbReference type="STRING" id="91928.A0A0D1YPK3"/>
<feature type="domain" description="Peptidase S9 prolyl oligopeptidase catalytic" evidence="4">
    <location>
        <begin position="448"/>
        <end position="659"/>
    </location>
</feature>
<organism evidence="5 6">
    <name type="scientific">Exophiala spinifera</name>
    <dbReference type="NCBI Taxonomy" id="91928"/>
    <lineage>
        <taxon>Eukaryota</taxon>
        <taxon>Fungi</taxon>
        <taxon>Dikarya</taxon>
        <taxon>Ascomycota</taxon>
        <taxon>Pezizomycotina</taxon>
        <taxon>Eurotiomycetes</taxon>
        <taxon>Chaetothyriomycetidae</taxon>
        <taxon>Chaetothyriales</taxon>
        <taxon>Herpotrichiellaceae</taxon>
        <taxon>Exophiala</taxon>
    </lineage>
</organism>
<keyword evidence="6" id="KW-1185">Reference proteome</keyword>
<dbReference type="SUPFAM" id="SSF53474">
    <property type="entry name" value="alpha/beta-Hydrolases"/>
    <property type="match status" value="1"/>
</dbReference>
<dbReference type="Gene3D" id="2.120.10.30">
    <property type="entry name" value="TolB, C-terminal domain"/>
    <property type="match status" value="1"/>
</dbReference>
<dbReference type="GO" id="GO:0004252">
    <property type="term" value="F:serine-type endopeptidase activity"/>
    <property type="evidence" value="ECO:0007669"/>
    <property type="project" value="TreeGrafter"/>
</dbReference>
<dbReference type="InterPro" id="IPR011042">
    <property type="entry name" value="6-blade_b-propeller_TolB-like"/>
</dbReference>
<name>A0A0D1YPK3_9EURO</name>
<dbReference type="OrthoDB" id="43744at2759"/>
<dbReference type="PANTHER" id="PTHR42776">
    <property type="entry name" value="SERINE PEPTIDASE S9 FAMILY MEMBER"/>
    <property type="match status" value="1"/>
</dbReference>
<dbReference type="Pfam" id="PF00326">
    <property type="entry name" value="Peptidase_S9"/>
    <property type="match status" value="1"/>
</dbReference>
<dbReference type="Proteomes" id="UP000053328">
    <property type="component" value="Unassembled WGS sequence"/>
</dbReference>
<dbReference type="HOGENOM" id="CLU_008615_2_0_1"/>
<comment type="similarity">
    <text evidence="1">Belongs to the peptidase S9C family.</text>
</comment>
<evidence type="ECO:0000259" key="4">
    <source>
        <dbReference type="Pfam" id="PF00326"/>
    </source>
</evidence>
<dbReference type="GO" id="GO:0006508">
    <property type="term" value="P:proteolysis"/>
    <property type="evidence" value="ECO:0007669"/>
    <property type="project" value="InterPro"/>
</dbReference>
<reference evidence="5 6" key="1">
    <citation type="submission" date="2015-01" db="EMBL/GenBank/DDBJ databases">
        <title>The Genome Sequence of Exophiala spinifera CBS89968.</title>
        <authorList>
            <consortium name="The Broad Institute Genomics Platform"/>
            <person name="Cuomo C."/>
            <person name="de Hoog S."/>
            <person name="Gorbushina A."/>
            <person name="Stielow B."/>
            <person name="Teixiera M."/>
            <person name="Abouelleil A."/>
            <person name="Chapman S.B."/>
            <person name="Priest M."/>
            <person name="Young S.K."/>
            <person name="Wortman J."/>
            <person name="Nusbaum C."/>
            <person name="Birren B."/>
        </authorList>
    </citation>
    <scope>NUCLEOTIDE SEQUENCE [LARGE SCALE GENOMIC DNA]</scope>
    <source>
        <strain evidence="5 6">CBS 89968</strain>
    </source>
</reference>
<dbReference type="RefSeq" id="XP_016237342.1">
    <property type="nucleotide sequence ID" value="XM_016378665.1"/>
</dbReference>
<dbReference type="GeneID" id="27331400"/>
<dbReference type="Gene3D" id="3.40.50.1820">
    <property type="entry name" value="alpha/beta hydrolase"/>
    <property type="match status" value="1"/>
</dbReference>
<evidence type="ECO:0000256" key="2">
    <source>
        <dbReference type="ARBA" id="ARBA00022801"/>
    </source>
</evidence>
<evidence type="ECO:0000313" key="5">
    <source>
        <dbReference type="EMBL" id="KIW17126.1"/>
    </source>
</evidence>